<feature type="transmembrane region" description="Helical" evidence="1">
    <location>
        <begin position="6"/>
        <end position="23"/>
    </location>
</feature>
<keyword evidence="2" id="KW-0645">Protease</keyword>
<feature type="transmembrane region" description="Helical" evidence="1">
    <location>
        <begin position="107"/>
        <end position="127"/>
    </location>
</feature>
<evidence type="ECO:0000313" key="2">
    <source>
        <dbReference type="EMBL" id="MCY1075014.1"/>
    </source>
</evidence>
<reference evidence="2 3" key="1">
    <citation type="submission" date="2022-11" db="EMBL/GenBank/DDBJ databases">
        <title>Minimal conservation of predation-associated metabolite biosynthetic gene clusters underscores biosynthetic potential of Myxococcota including descriptions for ten novel species: Archangium lansinium sp. nov., Myxococcus landrumus sp. nov., Nannocystis bai.</title>
        <authorList>
            <person name="Ahearne A."/>
            <person name="Stevens C."/>
            <person name="Phillips K."/>
        </authorList>
    </citation>
    <scope>NUCLEOTIDE SEQUENCE [LARGE SCALE GENOMIC DNA]</scope>
    <source>
        <strain evidence="2 3">MIWBW</strain>
    </source>
</reference>
<dbReference type="Proteomes" id="UP001207654">
    <property type="component" value="Unassembled WGS sequence"/>
</dbReference>
<feature type="transmembrane region" description="Helical" evidence="1">
    <location>
        <begin position="193"/>
        <end position="212"/>
    </location>
</feature>
<comment type="caution">
    <text evidence="2">The sequence shown here is derived from an EMBL/GenBank/DDBJ whole genome shotgun (WGS) entry which is preliminary data.</text>
</comment>
<organism evidence="2 3">
    <name type="scientific">Archangium lansingense</name>
    <dbReference type="NCBI Taxonomy" id="2995310"/>
    <lineage>
        <taxon>Bacteria</taxon>
        <taxon>Pseudomonadati</taxon>
        <taxon>Myxococcota</taxon>
        <taxon>Myxococcia</taxon>
        <taxon>Myxococcales</taxon>
        <taxon>Cystobacterineae</taxon>
        <taxon>Archangiaceae</taxon>
        <taxon>Archangium</taxon>
    </lineage>
</organism>
<accession>A0ABT4A030</accession>
<evidence type="ECO:0000256" key="1">
    <source>
        <dbReference type="SAM" id="Phobius"/>
    </source>
</evidence>
<feature type="transmembrane region" description="Helical" evidence="1">
    <location>
        <begin position="35"/>
        <end position="55"/>
    </location>
</feature>
<dbReference type="GO" id="GO:0008237">
    <property type="term" value="F:metallopeptidase activity"/>
    <property type="evidence" value="ECO:0007669"/>
    <property type="project" value="UniProtKB-KW"/>
</dbReference>
<dbReference type="EMBL" id="JAPNKA010000001">
    <property type="protein sequence ID" value="MCY1075014.1"/>
    <property type="molecule type" value="Genomic_DNA"/>
</dbReference>
<gene>
    <name evidence="2" type="ORF">OV287_10970</name>
</gene>
<feature type="transmembrane region" description="Helical" evidence="1">
    <location>
        <begin position="288"/>
        <end position="310"/>
    </location>
</feature>
<keyword evidence="1" id="KW-0812">Transmembrane</keyword>
<protein>
    <submittedName>
        <fullName evidence="2">PrsW family intramembrane metalloprotease</fullName>
    </submittedName>
</protein>
<dbReference type="PANTHER" id="PTHR36844">
    <property type="entry name" value="PROTEASE PRSW"/>
    <property type="match status" value="1"/>
</dbReference>
<keyword evidence="2" id="KW-0482">Metalloprotease</keyword>
<keyword evidence="3" id="KW-1185">Reference proteome</keyword>
<proteinExistence type="predicted"/>
<keyword evidence="2" id="KW-0378">Hydrolase</keyword>
<keyword evidence="1" id="KW-1133">Transmembrane helix</keyword>
<sequence>MSSTLVLGGSAVVPSLLLLWYIYAKDRNPEPRGLLLKTFLLGAAICAPVVPVAMWLESLGRQWETGIWSTALVQAFLGAAIPEELFKYLVLRRYVWNKPAFDEPLDGVVYGATASLGFATLENILYVGDGGMGVAALRALTAVPEHAFTGVIMGAFLGRARFAQDEGQRFGLLAAGLGQAILLHGAYDAFLMTGTGFALLALPTLLLTVRWGRGLYKGLQQQQALAGTGQVAERFVAEEQLLVSEPARLATGGMSYTAVATELRAEHVRLSSALPPEPQRTFFSWLKLGLGGLGLTACGLGWLIVAAILFGEPADTDVAVTVVVLCAIPTALFLLLFRSGLRGPFETGATAALRS</sequence>
<dbReference type="RefSeq" id="WP_267533965.1">
    <property type="nucleotide sequence ID" value="NZ_JAPNKA010000001.1"/>
</dbReference>
<dbReference type="InterPro" id="IPR026898">
    <property type="entry name" value="PrsW"/>
</dbReference>
<feature type="transmembrane region" description="Helical" evidence="1">
    <location>
        <begin position="139"/>
        <end position="158"/>
    </location>
</feature>
<dbReference type="Pfam" id="PF13367">
    <property type="entry name" value="PrsW-protease"/>
    <property type="match status" value="1"/>
</dbReference>
<name>A0ABT4A030_9BACT</name>
<keyword evidence="1" id="KW-0472">Membrane</keyword>
<dbReference type="PANTHER" id="PTHR36844:SF1">
    <property type="entry name" value="PROTEASE PRSW"/>
    <property type="match status" value="1"/>
</dbReference>
<feature type="transmembrane region" description="Helical" evidence="1">
    <location>
        <begin position="316"/>
        <end position="337"/>
    </location>
</feature>
<evidence type="ECO:0000313" key="3">
    <source>
        <dbReference type="Proteomes" id="UP001207654"/>
    </source>
</evidence>